<gene>
    <name evidence="1" type="ORF">TNIN_499721</name>
</gene>
<accession>A0A8X6ID60</accession>
<reference evidence="1" key="1">
    <citation type="submission" date="2020-08" db="EMBL/GenBank/DDBJ databases">
        <title>Multicomponent nature underlies the extraordinary mechanical properties of spider dragline silk.</title>
        <authorList>
            <person name="Kono N."/>
            <person name="Nakamura H."/>
            <person name="Mori M."/>
            <person name="Yoshida Y."/>
            <person name="Ohtoshi R."/>
            <person name="Malay A.D."/>
            <person name="Moran D.A.P."/>
            <person name="Tomita M."/>
            <person name="Numata K."/>
            <person name="Arakawa K."/>
        </authorList>
    </citation>
    <scope>NUCLEOTIDE SEQUENCE</scope>
</reference>
<dbReference type="OrthoDB" id="10560335at2759"/>
<evidence type="ECO:0000313" key="2">
    <source>
        <dbReference type="Proteomes" id="UP000886998"/>
    </source>
</evidence>
<comment type="caution">
    <text evidence="1">The sequence shown here is derived from an EMBL/GenBank/DDBJ whole genome shotgun (WGS) entry which is preliminary data.</text>
</comment>
<organism evidence="1 2">
    <name type="scientific">Trichonephila inaurata madagascariensis</name>
    <dbReference type="NCBI Taxonomy" id="2747483"/>
    <lineage>
        <taxon>Eukaryota</taxon>
        <taxon>Metazoa</taxon>
        <taxon>Ecdysozoa</taxon>
        <taxon>Arthropoda</taxon>
        <taxon>Chelicerata</taxon>
        <taxon>Arachnida</taxon>
        <taxon>Araneae</taxon>
        <taxon>Araneomorphae</taxon>
        <taxon>Entelegynae</taxon>
        <taxon>Araneoidea</taxon>
        <taxon>Nephilidae</taxon>
        <taxon>Trichonephila</taxon>
        <taxon>Trichonephila inaurata</taxon>
    </lineage>
</organism>
<proteinExistence type="predicted"/>
<name>A0A8X6ID60_9ARAC</name>
<dbReference type="Proteomes" id="UP000886998">
    <property type="component" value="Unassembled WGS sequence"/>
</dbReference>
<dbReference type="EMBL" id="BMAV01025389">
    <property type="protein sequence ID" value="GFS41168.1"/>
    <property type="molecule type" value="Genomic_DNA"/>
</dbReference>
<protein>
    <submittedName>
        <fullName evidence="1">Uncharacterized protein</fullName>
    </submittedName>
</protein>
<dbReference type="AlphaFoldDB" id="A0A8X6ID60"/>
<keyword evidence="2" id="KW-1185">Reference proteome</keyword>
<evidence type="ECO:0000313" key="1">
    <source>
        <dbReference type="EMBL" id="GFS41168.1"/>
    </source>
</evidence>
<sequence>MYLMYQCIVGRLLTTEQKKDRMSLLGDLIGNTDNDPGVLNKFITMMKRGVNILTSNRSMRPQHRSPPARLDRKYFGRIG</sequence>